<sequence>MGIEKAIEILKNNKILDLEKIEYIWLGRLKSVLFANFNIEFNIKDLKYFMSNNEDFIEISSNFFISKVKVKELLRDIPKKEYKDFLENRYVIQIEEEKLSLLTENKRTYEELLRYGLDNSYIDSKWLSDLSIEETSFTDMYEVISDLEKKGIKIK</sequence>
<evidence type="ECO:0000313" key="2">
    <source>
        <dbReference type="Proteomes" id="UP000284676"/>
    </source>
</evidence>
<protein>
    <submittedName>
        <fullName evidence="1">Uncharacterized protein</fullName>
    </submittedName>
</protein>
<accession>A0A414Q0T1</accession>
<comment type="caution">
    <text evidence="1">The sequence shown here is derived from an EMBL/GenBank/DDBJ whole genome shotgun (WGS) entry which is preliminary data.</text>
</comment>
<dbReference type="RefSeq" id="WP_118127452.1">
    <property type="nucleotide sequence ID" value="NZ_QRHI01000012.1"/>
</dbReference>
<dbReference type="EMBL" id="QRHL01000002">
    <property type="protein sequence ID" value="RHF74410.1"/>
    <property type="molecule type" value="Genomic_DNA"/>
</dbReference>
<dbReference type="Proteomes" id="UP000284676">
    <property type="component" value="Unassembled WGS sequence"/>
</dbReference>
<name>A0A414Q0T1_FUSMR</name>
<evidence type="ECO:0000313" key="1">
    <source>
        <dbReference type="EMBL" id="RHF74410.1"/>
    </source>
</evidence>
<organism evidence="1 2">
    <name type="scientific">Fusobacterium mortiferum</name>
    <dbReference type="NCBI Taxonomy" id="850"/>
    <lineage>
        <taxon>Bacteria</taxon>
        <taxon>Fusobacteriati</taxon>
        <taxon>Fusobacteriota</taxon>
        <taxon>Fusobacteriia</taxon>
        <taxon>Fusobacteriales</taxon>
        <taxon>Fusobacteriaceae</taxon>
        <taxon>Fusobacterium</taxon>
    </lineage>
</organism>
<gene>
    <name evidence="1" type="ORF">DW663_02795</name>
</gene>
<reference evidence="1 2" key="1">
    <citation type="submission" date="2018-08" db="EMBL/GenBank/DDBJ databases">
        <title>A genome reference for cultivated species of the human gut microbiota.</title>
        <authorList>
            <person name="Zou Y."/>
            <person name="Xue W."/>
            <person name="Luo G."/>
        </authorList>
    </citation>
    <scope>NUCLEOTIDE SEQUENCE [LARGE SCALE GENOMIC DNA]</scope>
    <source>
        <strain evidence="1 2">AM25-1</strain>
    </source>
</reference>
<proteinExistence type="predicted"/>
<dbReference type="AlphaFoldDB" id="A0A414Q0T1"/>